<evidence type="ECO:0000256" key="3">
    <source>
        <dbReference type="ARBA" id="ARBA00022475"/>
    </source>
</evidence>
<evidence type="ECO:0000256" key="7">
    <source>
        <dbReference type="ARBA" id="ARBA00022989"/>
    </source>
</evidence>
<keyword evidence="11" id="KW-1185">Reference proteome</keyword>
<reference evidence="10 11" key="1">
    <citation type="submission" date="2018-01" db="EMBL/GenBank/DDBJ databases">
        <title>Complete genome sequence of Bacteriovorax stolpii DSM12778.</title>
        <authorList>
            <person name="Tang B."/>
            <person name="Chang J."/>
        </authorList>
    </citation>
    <scope>NUCLEOTIDE SEQUENCE [LARGE SCALE GENOMIC DNA]</scope>
    <source>
        <strain evidence="10 11">DSM 12778</strain>
    </source>
</reference>
<dbReference type="InterPro" id="IPR052157">
    <property type="entry name" value="BCAA_transport_permease"/>
</dbReference>
<dbReference type="CDD" id="cd06582">
    <property type="entry name" value="TM_PBP1_LivH_like"/>
    <property type="match status" value="1"/>
</dbReference>
<sequence>MSQNTIYFLWDCLQYLINGIAQGSLYAIVALGYTMVYGIIRLVNFAHGEFLMLGAFCGYFALKMNLPMPVAIIASMLGAGIVALIVERAIYRPIRNEGRIPALITAIGASLFFQYTGQLVFGADPKTVPPVFTEVIYNFGEISVSNIQIFIFALTLSILAFLWWLTHFTKIGVAMRATSFNLKAAELMGINTNRIIAFTFFLGATLAGLAGILMGYTMSVEPMMGMSLGLKAFVAAVVGGIGVIPGAALGGYILGIAENMVAGLYKSSFRDGVSFFILIIILIIRPGGILGKNVKEKV</sequence>
<protein>
    <submittedName>
        <fullName evidence="10">Branched-chain amino acid ABC transporter permease</fullName>
    </submittedName>
</protein>
<keyword evidence="5" id="KW-0812">Transmembrane</keyword>
<keyword evidence="4" id="KW-0997">Cell inner membrane</keyword>
<dbReference type="GO" id="GO:0015190">
    <property type="term" value="F:L-leucine transmembrane transporter activity"/>
    <property type="evidence" value="ECO:0007669"/>
    <property type="project" value="TreeGrafter"/>
</dbReference>
<organism evidence="10 11">
    <name type="scientific">Bacteriovorax stolpii</name>
    <name type="common">Bdellovibrio stolpii</name>
    <dbReference type="NCBI Taxonomy" id="960"/>
    <lineage>
        <taxon>Bacteria</taxon>
        <taxon>Pseudomonadati</taxon>
        <taxon>Bdellovibrionota</taxon>
        <taxon>Bacteriovoracia</taxon>
        <taxon>Bacteriovoracales</taxon>
        <taxon>Bacteriovoracaceae</taxon>
        <taxon>Bacteriovorax</taxon>
    </lineage>
</organism>
<keyword evidence="7" id="KW-1133">Transmembrane helix</keyword>
<dbReference type="AlphaFoldDB" id="A0A2K9NRY5"/>
<proteinExistence type="inferred from homology"/>
<dbReference type="PANTHER" id="PTHR11795:SF371">
    <property type="entry name" value="HIGH-AFFINITY BRANCHED-CHAIN AMINO ACID TRANSPORT SYSTEM PERMEASE PROTEIN LIVH"/>
    <property type="match status" value="1"/>
</dbReference>
<evidence type="ECO:0000256" key="1">
    <source>
        <dbReference type="ARBA" id="ARBA00004651"/>
    </source>
</evidence>
<comment type="subcellular location">
    <subcellularLocation>
        <location evidence="1">Cell membrane</location>
        <topology evidence="1">Multi-pass membrane protein</topology>
    </subcellularLocation>
</comment>
<dbReference type="GO" id="GO:0015192">
    <property type="term" value="F:L-phenylalanine transmembrane transporter activity"/>
    <property type="evidence" value="ECO:0007669"/>
    <property type="project" value="TreeGrafter"/>
</dbReference>
<dbReference type="GO" id="GO:0005304">
    <property type="term" value="F:L-valine transmembrane transporter activity"/>
    <property type="evidence" value="ECO:0007669"/>
    <property type="project" value="TreeGrafter"/>
</dbReference>
<dbReference type="Proteomes" id="UP000235584">
    <property type="component" value="Chromosome"/>
</dbReference>
<dbReference type="GO" id="GO:0015188">
    <property type="term" value="F:L-isoleucine transmembrane transporter activity"/>
    <property type="evidence" value="ECO:0007669"/>
    <property type="project" value="TreeGrafter"/>
</dbReference>
<keyword evidence="6" id="KW-0029">Amino-acid transport</keyword>
<accession>A0A2K9NRY5</accession>
<dbReference type="EMBL" id="CP025704">
    <property type="protein sequence ID" value="AUN98279.1"/>
    <property type="molecule type" value="Genomic_DNA"/>
</dbReference>
<evidence type="ECO:0000256" key="6">
    <source>
        <dbReference type="ARBA" id="ARBA00022970"/>
    </source>
</evidence>
<evidence type="ECO:0000256" key="9">
    <source>
        <dbReference type="ARBA" id="ARBA00037998"/>
    </source>
</evidence>
<dbReference type="InterPro" id="IPR001851">
    <property type="entry name" value="ABC_transp_permease"/>
</dbReference>
<dbReference type="GO" id="GO:0042941">
    <property type="term" value="P:D-alanine transmembrane transport"/>
    <property type="evidence" value="ECO:0007669"/>
    <property type="project" value="TreeGrafter"/>
</dbReference>
<evidence type="ECO:0000313" key="10">
    <source>
        <dbReference type="EMBL" id="AUN98279.1"/>
    </source>
</evidence>
<evidence type="ECO:0000313" key="11">
    <source>
        <dbReference type="Proteomes" id="UP000235584"/>
    </source>
</evidence>
<comment type="similarity">
    <text evidence="9">Belongs to the binding-protein-dependent transport system permease family. LivHM subfamily.</text>
</comment>
<keyword evidence="3" id="KW-1003">Cell membrane</keyword>
<dbReference type="GO" id="GO:0015808">
    <property type="term" value="P:L-alanine transport"/>
    <property type="evidence" value="ECO:0007669"/>
    <property type="project" value="TreeGrafter"/>
</dbReference>
<dbReference type="RefSeq" id="WP_102243570.1">
    <property type="nucleotide sequence ID" value="NZ_CP025704.1"/>
</dbReference>
<gene>
    <name evidence="10" type="ORF">C0V70_09210</name>
</gene>
<evidence type="ECO:0000256" key="4">
    <source>
        <dbReference type="ARBA" id="ARBA00022519"/>
    </source>
</evidence>
<evidence type="ECO:0000256" key="5">
    <source>
        <dbReference type="ARBA" id="ARBA00022692"/>
    </source>
</evidence>
<dbReference type="PANTHER" id="PTHR11795">
    <property type="entry name" value="BRANCHED-CHAIN AMINO ACID TRANSPORT SYSTEM PERMEASE PROTEIN LIVH"/>
    <property type="match status" value="1"/>
</dbReference>
<keyword evidence="2" id="KW-0813">Transport</keyword>
<dbReference type="GO" id="GO:0005886">
    <property type="term" value="C:plasma membrane"/>
    <property type="evidence" value="ECO:0007669"/>
    <property type="project" value="UniProtKB-SubCell"/>
</dbReference>
<evidence type="ECO:0000256" key="2">
    <source>
        <dbReference type="ARBA" id="ARBA00022448"/>
    </source>
</evidence>
<dbReference type="KEGG" id="bsto:C0V70_09210"/>
<dbReference type="Pfam" id="PF02653">
    <property type="entry name" value="BPD_transp_2"/>
    <property type="match status" value="1"/>
</dbReference>
<keyword evidence="8" id="KW-0472">Membrane</keyword>
<dbReference type="GO" id="GO:1903806">
    <property type="term" value="P:L-isoleucine import across plasma membrane"/>
    <property type="evidence" value="ECO:0007669"/>
    <property type="project" value="TreeGrafter"/>
</dbReference>
<evidence type="ECO:0000256" key="8">
    <source>
        <dbReference type="ARBA" id="ARBA00023136"/>
    </source>
</evidence>
<name>A0A2K9NRY5_BACTC</name>